<proteinExistence type="predicted"/>
<sequence length="100" mass="11152">MAMILTALLACFHVGVVWSLRQKSGNCEFVRPAGNETFCTEYRHTGLPQLRHRPRLTSRMVAKNTEVTLECPSGQHPSGPEKSKCIDGVWKPRLGLCEAD</sequence>
<dbReference type="EMBL" id="UYRT01078088">
    <property type="protein sequence ID" value="VDN17753.1"/>
    <property type="molecule type" value="Genomic_DNA"/>
</dbReference>
<evidence type="ECO:0000313" key="4">
    <source>
        <dbReference type="Proteomes" id="UP000271098"/>
    </source>
</evidence>
<dbReference type="WBParaSite" id="GPUH_0001068101-mRNA-1">
    <property type="protein sequence ID" value="GPUH_0001068101-mRNA-1"/>
    <property type="gene ID" value="GPUH_0001068101"/>
</dbReference>
<reference evidence="3 4" key="2">
    <citation type="submission" date="2018-11" db="EMBL/GenBank/DDBJ databases">
        <authorList>
            <consortium name="Pathogen Informatics"/>
        </authorList>
    </citation>
    <scope>NUCLEOTIDE SEQUENCE [LARGE SCALE GENOMIC DNA]</scope>
</reference>
<feature type="signal peptide" evidence="2">
    <location>
        <begin position="1"/>
        <end position="19"/>
    </location>
</feature>
<dbReference type="SUPFAM" id="SSF57535">
    <property type="entry name" value="Complement control module/SCR domain"/>
    <property type="match status" value="1"/>
</dbReference>
<evidence type="ECO:0000256" key="1">
    <source>
        <dbReference type="ARBA" id="ARBA00023157"/>
    </source>
</evidence>
<keyword evidence="1" id="KW-1015">Disulfide bond</keyword>
<dbReference type="Gene3D" id="2.10.70.10">
    <property type="entry name" value="Complement Module, domain 1"/>
    <property type="match status" value="1"/>
</dbReference>
<dbReference type="AlphaFoldDB" id="A0A183DPM7"/>
<evidence type="ECO:0000313" key="3">
    <source>
        <dbReference type="EMBL" id="VDN17753.1"/>
    </source>
</evidence>
<dbReference type="Proteomes" id="UP000271098">
    <property type="component" value="Unassembled WGS sequence"/>
</dbReference>
<evidence type="ECO:0000256" key="2">
    <source>
        <dbReference type="SAM" id="SignalP"/>
    </source>
</evidence>
<organism evidence="5">
    <name type="scientific">Gongylonema pulchrum</name>
    <dbReference type="NCBI Taxonomy" id="637853"/>
    <lineage>
        <taxon>Eukaryota</taxon>
        <taxon>Metazoa</taxon>
        <taxon>Ecdysozoa</taxon>
        <taxon>Nematoda</taxon>
        <taxon>Chromadorea</taxon>
        <taxon>Rhabditida</taxon>
        <taxon>Spirurina</taxon>
        <taxon>Spiruromorpha</taxon>
        <taxon>Spiruroidea</taxon>
        <taxon>Gongylonematidae</taxon>
        <taxon>Gongylonema</taxon>
    </lineage>
</organism>
<feature type="chain" id="PRO_5043138808" evidence="2">
    <location>
        <begin position="20"/>
        <end position="100"/>
    </location>
</feature>
<gene>
    <name evidence="3" type="ORF">GPUH_LOCUS10668</name>
</gene>
<protein>
    <submittedName>
        <fullName evidence="5">Sushi domain-containing protein</fullName>
    </submittedName>
</protein>
<dbReference type="InterPro" id="IPR000436">
    <property type="entry name" value="Sushi_SCR_CCP_dom"/>
</dbReference>
<keyword evidence="4" id="KW-1185">Reference proteome</keyword>
<accession>A0A183DPM7</accession>
<evidence type="ECO:0000313" key="5">
    <source>
        <dbReference type="WBParaSite" id="GPUH_0001068101-mRNA-1"/>
    </source>
</evidence>
<dbReference type="CDD" id="cd00033">
    <property type="entry name" value="CCP"/>
    <property type="match status" value="1"/>
</dbReference>
<name>A0A183DPM7_9BILA</name>
<keyword evidence="2" id="KW-0732">Signal</keyword>
<reference evidence="5" key="1">
    <citation type="submission" date="2016-06" db="UniProtKB">
        <authorList>
            <consortium name="WormBaseParasite"/>
        </authorList>
    </citation>
    <scope>IDENTIFICATION</scope>
</reference>
<dbReference type="InterPro" id="IPR035976">
    <property type="entry name" value="Sushi/SCR/CCP_sf"/>
</dbReference>